<dbReference type="InterPro" id="IPR006525">
    <property type="entry name" value="Cystatin-related_pln"/>
</dbReference>
<protein>
    <recommendedName>
        <fullName evidence="1">Cystatin domain-containing protein</fullName>
    </recommendedName>
</protein>
<gene>
    <name evidence="2" type="ORF">SDJN03_03906</name>
</gene>
<proteinExistence type="predicted"/>
<dbReference type="GO" id="GO:0004869">
    <property type="term" value="F:cysteine-type endopeptidase inhibitor activity"/>
    <property type="evidence" value="ECO:0007669"/>
    <property type="project" value="InterPro"/>
</dbReference>
<dbReference type="AlphaFoldDB" id="A0AAV6NV83"/>
<dbReference type="Proteomes" id="UP000685013">
    <property type="component" value="Chromosome 3"/>
</dbReference>
<feature type="domain" description="Cystatin" evidence="1">
    <location>
        <begin position="109"/>
        <end position="173"/>
    </location>
</feature>
<dbReference type="InterPro" id="IPR006462">
    <property type="entry name" value="MS5"/>
</dbReference>
<dbReference type="PANTHER" id="PTHR31260:SF69">
    <property type="entry name" value="CYSTATIN_MONELLIN SUPERFAMILY PROTEIN"/>
    <property type="match status" value="1"/>
</dbReference>
<sequence>MHGTSCLASVDSKAMRPLSEWTVGIVNELGQNQVLNIPRSNSLVNLRMAPLCSAHACQQLIDDPDELTDEEISRYAQAVLQSDGFDVPSLRDNSEFGLIQPVCEKYLSKPYIQDCAEKAINEYNIKNGTNFEFVEVVRANHQASMGILYYITFDVKQIITEIPTTFEAKVLHAIDDSKERDQWMRLFKPMLDRGQLLYWGKKKFYNIT</sequence>
<feature type="non-terminal residue" evidence="2">
    <location>
        <position position="1"/>
    </location>
</feature>
<dbReference type="InterPro" id="IPR000010">
    <property type="entry name" value="Cystatin_dom"/>
</dbReference>
<accession>A0AAV6NV83</accession>
<organism evidence="2 3">
    <name type="scientific">Cucurbita argyrosperma subsp. sororia</name>
    <dbReference type="NCBI Taxonomy" id="37648"/>
    <lineage>
        <taxon>Eukaryota</taxon>
        <taxon>Viridiplantae</taxon>
        <taxon>Streptophyta</taxon>
        <taxon>Embryophyta</taxon>
        <taxon>Tracheophyta</taxon>
        <taxon>Spermatophyta</taxon>
        <taxon>Magnoliopsida</taxon>
        <taxon>eudicotyledons</taxon>
        <taxon>Gunneridae</taxon>
        <taxon>Pentapetalae</taxon>
        <taxon>rosids</taxon>
        <taxon>fabids</taxon>
        <taxon>Cucurbitales</taxon>
        <taxon>Cucurbitaceae</taxon>
        <taxon>Cucurbiteae</taxon>
        <taxon>Cucurbita</taxon>
    </lineage>
</organism>
<comment type="caution">
    <text evidence="2">The sequence shown here is derived from an EMBL/GenBank/DDBJ whole genome shotgun (WGS) entry which is preliminary data.</text>
</comment>
<dbReference type="PANTHER" id="PTHR31260">
    <property type="entry name" value="CYSTATIN/MONELLIN SUPERFAMILY PROTEIN"/>
    <property type="match status" value="1"/>
</dbReference>
<reference evidence="2 3" key="1">
    <citation type="journal article" date="2021" name="Hortic Res">
        <title>The domestication of Cucurbita argyrosperma as revealed by the genome of its wild relative.</title>
        <authorList>
            <person name="Barrera-Redondo J."/>
            <person name="Sanchez-de la Vega G."/>
            <person name="Aguirre-Liguori J.A."/>
            <person name="Castellanos-Morales G."/>
            <person name="Gutierrez-Guerrero Y.T."/>
            <person name="Aguirre-Dugua X."/>
            <person name="Aguirre-Planter E."/>
            <person name="Tenaillon M.I."/>
            <person name="Lira-Saade R."/>
            <person name="Eguiarte L.E."/>
        </authorList>
    </citation>
    <scope>NUCLEOTIDE SEQUENCE [LARGE SCALE GENOMIC DNA]</scope>
    <source>
        <strain evidence="2">JBR-2021</strain>
    </source>
</reference>
<dbReference type="EMBL" id="JAGKQH010000003">
    <property type="protein sequence ID" value="KAG6603297.1"/>
    <property type="molecule type" value="Genomic_DNA"/>
</dbReference>
<dbReference type="Pfam" id="PF00031">
    <property type="entry name" value="Cystatin"/>
    <property type="match status" value="1"/>
</dbReference>
<dbReference type="CDD" id="cd00042">
    <property type="entry name" value="CY"/>
    <property type="match status" value="1"/>
</dbReference>
<evidence type="ECO:0000313" key="2">
    <source>
        <dbReference type="EMBL" id="KAG6603297.1"/>
    </source>
</evidence>
<keyword evidence="3" id="KW-1185">Reference proteome</keyword>
<name>A0AAV6NV83_9ROSI</name>
<evidence type="ECO:0000259" key="1">
    <source>
        <dbReference type="Pfam" id="PF00031"/>
    </source>
</evidence>
<evidence type="ECO:0000313" key="3">
    <source>
        <dbReference type="Proteomes" id="UP000685013"/>
    </source>
</evidence>
<dbReference type="NCBIfam" id="TIGR01638">
    <property type="entry name" value="Atha_cystat_rel"/>
    <property type="match status" value="1"/>
</dbReference>